<dbReference type="PANTHER" id="PTHR47027:SF8">
    <property type="entry name" value="RIBONUCLEASE H"/>
    <property type="match status" value="1"/>
</dbReference>
<sequence length="111" mass="12469">MLRYADEAELIAGSENELQLILDTFTEESGKRGLELNIKKTECMAVSKKGQMPTCNISCKGKNINQTYLSKYLGFLIMSDARCDTEIQKRIAIAKNTFNKMSPILKNETSP</sequence>
<keyword evidence="2" id="KW-0540">Nuclease</keyword>
<feature type="domain" description="Reverse transcriptase" evidence="1">
    <location>
        <begin position="1"/>
        <end position="77"/>
    </location>
</feature>
<dbReference type="InterPro" id="IPR000477">
    <property type="entry name" value="RT_dom"/>
</dbReference>
<proteinExistence type="predicted"/>
<gene>
    <name evidence="2" type="ORF">PoB_001290500</name>
</gene>
<name>A0AAV3YU99_9GAST</name>
<dbReference type="GO" id="GO:0004519">
    <property type="term" value="F:endonuclease activity"/>
    <property type="evidence" value="ECO:0007669"/>
    <property type="project" value="UniProtKB-KW"/>
</dbReference>
<dbReference type="Proteomes" id="UP000735302">
    <property type="component" value="Unassembled WGS sequence"/>
</dbReference>
<keyword evidence="2" id="KW-0255">Endonuclease</keyword>
<accession>A0AAV3YU99</accession>
<evidence type="ECO:0000259" key="1">
    <source>
        <dbReference type="PROSITE" id="PS50878"/>
    </source>
</evidence>
<dbReference type="AlphaFoldDB" id="A0AAV3YU99"/>
<evidence type="ECO:0000313" key="3">
    <source>
        <dbReference type="Proteomes" id="UP000735302"/>
    </source>
</evidence>
<evidence type="ECO:0000313" key="2">
    <source>
        <dbReference type="EMBL" id="GFN86399.1"/>
    </source>
</evidence>
<keyword evidence="2" id="KW-0378">Hydrolase</keyword>
<protein>
    <submittedName>
        <fullName evidence="2">Endonuclease-reverse transcriptase</fullName>
    </submittedName>
</protein>
<organism evidence="2 3">
    <name type="scientific">Plakobranchus ocellatus</name>
    <dbReference type="NCBI Taxonomy" id="259542"/>
    <lineage>
        <taxon>Eukaryota</taxon>
        <taxon>Metazoa</taxon>
        <taxon>Spiralia</taxon>
        <taxon>Lophotrochozoa</taxon>
        <taxon>Mollusca</taxon>
        <taxon>Gastropoda</taxon>
        <taxon>Heterobranchia</taxon>
        <taxon>Euthyneura</taxon>
        <taxon>Panpulmonata</taxon>
        <taxon>Sacoglossa</taxon>
        <taxon>Placobranchoidea</taxon>
        <taxon>Plakobranchidae</taxon>
        <taxon>Plakobranchus</taxon>
    </lineage>
</organism>
<comment type="caution">
    <text evidence="2">The sequence shown here is derived from an EMBL/GenBank/DDBJ whole genome shotgun (WGS) entry which is preliminary data.</text>
</comment>
<dbReference type="PANTHER" id="PTHR47027">
    <property type="entry name" value="REVERSE TRANSCRIPTASE DOMAIN-CONTAINING PROTEIN"/>
    <property type="match status" value="1"/>
</dbReference>
<reference evidence="2 3" key="1">
    <citation type="journal article" date="2021" name="Elife">
        <title>Chloroplast acquisition without the gene transfer in kleptoplastic sea slugs, Plakobranchus ocellatus.</title>
        <authorList>
            <person name="Maeda T."/>
            <person name="Takahashi S."/>
            <person name="Yoshida T."/>
            <person name="Shimamura S."/>
            <person name="Takaki Y."/>
            <person name="Nagai Y."/>
            <person name="Toyoda A."/>
            <person name="Suzuki Y."/>
            <person name="Arimoto A."/>
            <person name="Ishii H."/>
            <person name="Satoh N."/>
            <person name="Nishiyama T."/>
            <person name="Hasebe M."/>
            <person name="Maruyama T."/>
            <person name="Minagawa J."/>
            <person name="Obokata J."/>
            <person name="Shigenobu S."/>
        </authorList>
    </citation>
    <scope>NUCLEOTIDE SEQUENCE [LARGE SCALE GENOMIC DNA]</scope>
</reference>
<keyword evidence="3" id="KW-1185">Reference proteome</keyword>
<dbReference type="PROSITE" id="PS50878">
    <property type="entry name" value="RT_POL"/>
    <property type="match status" value="1"/>
</dbReference>
<dbReference type="EMBL" id="BLXT01001517">
    <property type="protein sequence ID" value="GFN86399.1"/>
    <property type="molecule type" value="Genomic_DNA"/>
</dbReference>